<proteinExistence type="predicted"/>
<dbReference type="Proteomes" id="UP001589890">
    <property type="component" value="Unassembled WGS sequence"/>
</dbReference>
<sequence>MKTRVLRTVVGLAAVLGSLLVASPAQATNGPASARVYTEGSSGSGGLATASLTFVNASDVTFRNVTVRDVCPGDNRPVKVYIRLVSTLGHTSSRYVGSDTNGCGSDGTNFGTVYGTAGFTVAKAGLTVCLYTSTPGQEKCVNGAVRDNQHVG</sequence>
<feature type="signal peptide" evidence="1">
    <location>
        <begin position="1"/>
        <end position="27"/>
    </location>
</feature>
<reference evidence="2 3" key="1">
    <citation type="submission" date="2024-09" db="EMBL/GenBank/DDBJ databases">
        <authorList>
            <person name="Sun Q."/>
            <person name="Mori K."/>
        </authorList>
    </citation>
    <scope>NUCLEOTIDE SEQUENCE [LARGE SCALE GENOMIC DNA]</scope>
    <source>
        <strain evidence="2 3">CGMCC 1.15906</strain>
    </source>
</reference>
<dbReference type="EMBL" id="JBHLTC010000019">
    <property type="protein sequence ID" value="MFC0625952.1"/>
    <property type="molecule type" value="Genomic_DNA"/>
</dbReference>
<evidence type="ECO:0000256" key="1">
    <source>
        <dbReference type="SAM" id="SignalP"/>
    </source>
</evidence>
<dbReference type="RefSeq" id="WP_380048917.1">
    <property type="nucleotide sequence ID" value="NZ_JBHLTC010000019.1"/>
</dbReference>
<evidence type="ECO:0000313" key="3">
    <source>
        <dbReference type="Proteomes" id="UP001589890"/>
    </source>
</evidence>
<gene>
    <name evidence="2" type="ORF">ACFFGN_17875</name>
</gene>
<keyword evidence="1" id="KW-0732">Signal</keyword>
<keyword evidence="3" id="KW-1185">Reference proteome</keyword>
<feature type="chain" id="PRO_5047341597" description="Spore-associated protein A" evidence="1">
    <location>
        <begin position="28"/>
        <end position="152"/>
    </location>
</feature>
<comment type="caution">
    <text evidence="2">The sequence shown here is derived from an EMBL/GenBank/DDBJ whole genome shotgun (WGS) entry which is preliminary data.</text>
</comment>
<organism evidence="2 3">
    <name type="scientific">Kribbella deserti</name>
    <dbReference type="NCBI Taxonomy" id="1926257"/>
    <lineage>
        <taxon>Bacteria</taxon>
        <taxon>Bacillati</taxon>
        <taxon>Actinomycetota</taxon>
        <taxon>Actinomycetes</taxon>
        <taxon>Propionibacteriales</taxon>
        <taxon>Kribbellaceae</taxon>
        <taxon>Kribbella</taxon>
    </lineage>
</organism>
<accession>A0ABV6QQG5</accession>
<evidence type="ECO:0008006" key="4">
    <source>
        <dbReference type="Google" id="ProtNLM"/>
    </source>
</evidence>
<protein>
    <recommendedName>
        <fullName evidence="4">Spore-associated protein A</fullName>
    </recommendedName>
</protein>
<name>A0ABV6QQG5_9ACTN</name>
<evidence type="ECO:0000313" key="2">
    <source>
        <dbReference type="EMBL" id="MFC0625952.1"/>
    </source>
</evidence>